<reference evidence="1 3" key="2">
    <citation type="journal article" date="2010" name="Proc. Natl. Acad. Sci. U.S.A.">
        <title>Clostridium ljungdahlii represents a microbial production platform based on syngas.</title>
        <authorList>
            <person name="Kopke M."/>
            <person name="Held C."/>
            <person name="Hujer S."/>
            <person name="Liesegang H."/>
            <person name="Wiezer A."/>
            <person name="Wollherr A."/>
            <person name="Ehrenreich A."/>
            <person name="Liebl W."/>
            <person name="Gottschalk G."/>
            <person name="Durre P."/>
        </authorList>
    </citation>
    <scope>NUCLEOTIDE SEQUENCE [LARGE SCALE GENOMIC DNA]</scope>
    <source>
        <strain evidence="3">ATCC 55383 / DSM 13528 / PETC</strain>
        <strain evidence="1">DSM 13528</strain>
    </source>
</reference>
<dbReference type="EMBL" id="LITS01000002">
    <property type="protein sequence ID" value="OAA89237.1"/>
    <property type="molecule type" value="Genomic_DNA"/>
</dbReference>
<dbReference type="PATRIC" id="fig|748727.19.peg.2210"/>
<evidence type="ECO:0000313" key="1">
    <source>
        <dbReference type="EMBL" id="ADK13619.1"/>
    </source>
</evidence>
<dbReference type="InterPro" id="IPR038475">
    <property type="entry name" value="RecG_C_sf"/>
</dbReference>
<dbReference type="PANTHER" id="PTHR30595:SF6">
    <property type="entry name" value="SCHLAFEN ALBA-2 DOMAIN-CONTAINING PROTEIN"/>
    <property type="match status" value="1"/>
</dbReference>
<organism evidence="1 3">
    <name type="scientific">Clostridium ljungdahlii (strain ATCC 55383 / DSM 13528 / PETC)</name>
    <dbReference type="NCBI Taxonomy" id="748727"/>
    <lineage>
        <taxon>Bacteria</taxon>
        <taxon>Bacillati</taxon>
        <taxon>Bacillota</taxon>
        <taxon>Clostridia</taxon>
        <taxon>Eubacteriales</taxon>
        <taxon>Clostridiaceae</taxon>
        <taxon>Clostridium</taxon>
    </lineage>
</organism>
<dbReference type="RefSeq" id="WP_013237219.1">
    <property type="nucleotide sequence ID" value="NC_014328.1"/>
</dbReference>
<dbReference type="Proteomes" id="UP000001656">
    <property type="component" value="Chromosome"/>
</dbReference>
<reference evidence="2 4" key="3">
    <citation type="journal article" date="2016" name="Biotechnol. Bioeng.">
        <title>Traits of selected Clostridium strains for syngas fermentation to ethanol.</title>
        <authorList>
            <person name="Martin M.E."/>
            <person name="Richter H."/>
            <person name="Saha S."/>
            <person name="Angenent L.T."/>
        </authorList>
    </citation>
    <scope>NUCLEOTIDE SEQUENCE [LARGE SCALE GENOMIC DNA]</scope>
    <source>
        <strain evidence="2 4">PETC</strain>
    </source>
</reference>
<dbReference type="STRING" id="748727.CLJU_c05370"/>
<evidence type="ECO:0000313" key="2">
    <source>
        <dbReference type="EMBL" id="OAA89237.1"/>
    </source>
</evidence>
<dbReference type="Proteomes" id="UP000077020">
    <property type="component" value="Unassembled WGS sequence"/>
</dbReference>
<keyword evidence="4" id="KW-1185">Reference proteome</keyword>
<dbReference type="PANTHER" id="PTHR30595">
    <property type="entry name" value="GLPR-RELATED TRANSCRIPTIONAL REPRESSOR"/>
    <property type="match status" value="1"/>
</dbReference>
<evidence type="ECO:0000313" key="3">
    <source>
        <dbReference type="Proteomes" id="UP000001656"/>
    </source>
</evidence>
<dbReference type="KEGG" id="clj:CLJU_c05370"/>
<sequence length="230" mass="25844">MQLMKFSDQCVHSIKIAYFEGSDKSVFKDRREYYGSLLKQLSDSYEYIDLLNKTKATFVGLDRIDKRDYPPGAIREALLNSIVHREYSFSGSTLINIYDDRMEFISLGGLVPGLSIESIMLGVSQPRNEKLANLFYRLKLIEAYGTGIAKIVSSYKESNIQPTIRAADGAFQVMLPNLNYTSNKDNIEKGAGASNSYNPQFQAILDVMRNQGSITRRQALNIVSDKLPGV</sequence>
<reference evidence="1" key="1">
    <citation type="submission" date="2009-07" db="EMBL/GenBank/DDBJ databases">
        <authorList>
            <person name="Koepke M."/>
            <person name="Hujer S."/>
            <person name="Held C."/>
            <person name="Wiezer A."/>
            <person name="Liesegang H."/>
            <person name="Ehrenreich A."/>
            <person name="Gottschalk G."/>
            <person name="Duerre P."/>
        </authorList>
    </citation>
    <scope>NUCLEOTIDE SEQUENCE</scope>
    <source>
        <strain evidence="1">DSM 13528</strain>
    </source>
</reference>
<accession>D8GMK9</accession>
<dbReference type="Gene3D" id="3.30.565.60">
    <property type="match status" value="1"/>
</dbReference>
<dbReference type="HOGENOM" id="CLU_024970_5_0_9"/>
<gene>
    <name evidence="1" type="ordered locus">CLJU_c05370</name>
    <name evidence="2" type="ORF">WX45_02479</name>
</gene>
<dbReference type="EMBL" id="CP001666">
    <property type="protein sequence ID" value="ADK13619.1"/>
    <property type="molecule type" value="Genomic_DNA"/>
</dbReference>
<dbReference type="eggNOG" id="COG2865">
    <property type="taxonomic scope" value="Bacteria"/>
</dbReference>
<name>D8GMK9_CLOLD</name>
<proteinExistence type="predicted"/>
<protein>
    <submittedName>
        <fullName evidence="1">Uncharacterized protein</fullName>
    </submittedName>
</protein>
<dbReference type="AlphaFoldDB" id="D8GMK9"/>
<evidence type="ECO:0000313" key="4">
    <source>
        <dbReference type="Proteomes" id="UP000077020"/>
    </source>
</evidence>
<dbReference type="Pfam" id="PF13749">
    <property type="entry name" value="HATPase_c_4"/>
    <property type="match status" value="1"/>
</dbReference>